<accession>A0A2S0WBY7</accession>
<sequence length="273" mass="30786">MADHAHNLRAQYGRDRPFGVITRGTTGVNRLRRCDRWVRYHAGAQEVLRSTPRPLAIDVGYGASHTTTVEWARWLRQINPAVEVVGLEIHPERVLPPRDGVRFELGGFELAGYTPHLVRAFNVLRQYDVADVAPMWEAVTSRLAPGGLFIEGTCDELGRRAAWVLLDATGPRTLTLAWDPHDAQRPSDLAERLPKALIHNNVPGEAIHALLAAADEAWERAAGWAPHGPRVRWRHAHAELIREGWGLAPVRRRLRDNTLTINWEDVSPRDWDV</sequence>
<name>A0A2S0WBY7_9CORY</name>
<reference evidence="2" key="1">
    <citation type="submission" date="2018-01" db="EMBL/GenBank/DDBJ databases">
        <authorList>
            <person name="Li J."/>
        </authorList>
    </citation>
    <scope>NUCLEOTIDE SEQUENCE [LARGE SCALE GENOMIC DNA]</scope>
    <source>
        <strain evidence="2">2184</strain>
    </source>
</reference>
<dbReference type="InterPro" id="IPR029063">
    <property type="entry name" value="SAM-dependent_MTases_sf"/>
</dbReference>
<dbReference type="EMBL" id="CP026948">
    <property type="protein sequence ID" value="AWB83270.1"/>
    <property type="molecule type" value="Genomic_DNA"/>
</dbReference>
<gene>
    <name evidence="1" type="ORF">C3E79_01200</name>
</gene>
<dbReference type="AlphaFoldDB" id="A0A2S0WBY7"/>
<dbReference type="Proteomes" id="UP000244754">
    <property type="component" value="Chromosome"/>
</dbReference>
<proteinExistence type="predicted"/>
<dbReference type="KEGG" id="clia:C3E79_01200"/>
<dbReference type="GO" id="GO:0032259">
    <property type="term" value="P:methylation"/>
    <property type="evidence" value="ECO:0007669"/>
    <property type="project" value="UniProtKB-KW"/>
</dbReference>
<protein>
    <submittedName>
        <fullName evidence="1">SAM-dependent methyltransferase</fullName>
    </submittedName>
</protein>
<organism evidence="1 2">
    <name type="scientific">Corynebacterium liangguodongii</name>
    <dbReference type="NCBI Taxonomy" id="2079535"/>
    <lineage>
        <taxon>Bacteria</taxon>
        <taxon>Bacillati</taxon>
        <taxon>Actinomycetota</taxon>
        <taxon>Actinomycetes</taxon>
        <taxon>Mycobacteriales</taxon>
        <taxon>Corynebacteriaceae</taxon>
        <taxon>Corynebacterium</taxon>
    </lineage>
</organism>
<keyword evidence="1" id="KW-0808">Transferase</keyword>
<dbReference type="GO" id="GO:0008168">
    <property type="term" value="F:methyltransferase activity"/>
    <property type="evidence" value="ECO:0007669"/>
    <property type="project" value="UniProtKB-KW"/>
</dbReference>
<keyword evidence="2" id="KW-1185">Reference proteome</keyword>
<evidence type="ECO:0000313" key="2">
    <source>
        <dbReference type="Proteomes" id="UP000244754"/>
    </source>
</evidence>
<keyword evidence="1" id="KW-0489">Methyltransferase</keyword>
<evidence type="ECO:0000313" key="1">
    <source>
        <dbReference type="EMBL" id="AWB83270.1"/>
    </source>
</evidence>
<dbReference type="RefSeq" id="WP_108403266.1">
    <property type="nucleotide sequence ID" value="NZ_CP026948.1"/>
</dbReference>
<dbReference type="OrthoDB" id="5498854at2"/>
<dbReference type="SUPFAM" id="SSF53335">
    <property type="entry name" value="S-adenosyl-L-methionine-dependent methyltransferases"/>
    <property type="match status" value="1"/>
</dbReference>